<feature type="compositionally biased region" description="Basic and acidic residues" evidence="1">
    <location>
        <begin position="56"/>
        <end position="75"/>
    </location>
</feature>
<sequence>MTEEAIPAERRRDWGGSMIKTTMRAGKQCKHRDHASRKAAEAGQREQGNNTSREAAGGRRREQRGDMSREVMQADKRHKRREDTSGEATQTERRRKQRGDARWRGDA</sequence>
<organism evidence="2 3">
    <name type="scientific">Phlebiopsis gigantea (strain 11061_1 CR5-6)</name>
    <name type="common">White-rot fungus</name>
    <name type="synonym">Peniophora gigantea</name>
    <dbReference type="NCBI Taxonomy" id="745531"/>
    <lineage>
        <taxon>Eukaryota</taxon>
        <taxon>Fungi</taxon>
        <taxon>Dikarya</taxon>
        <taxon>Basidiomycota</taxon>
        <taxon>Agaricomycotina</taxon>
        <taxon>Agaricomycetes</taxon>
        <taxon>Polyporales</taxon>
        <taxon>Phanerochaetaceae</taxon>
        <taxon>Phlebiopsis</taxon>
    </lineage>
</organism>
<name>A0A0C3S179_PHLG1</name>
<evidence type="ECO:0000313" key="3">
    <source>
        <dbReference type="Proteomes" id="UP000053257"/>
    </source>
</evidence>
<dbReference type="EMBL" id="KN840873">
    <property type="protein sequence ID" value="KIP01190.1"/>
    <property type="molecule type" value="Genomic_DNA"/>
</dbReference>
<dbReference type="Proteomes" id="UP000053257">
    <property type="component" value="Unassembled WGS sequence"/>
</dbReference>
<protein>
    <submittedName>
        <fullName evidence="2">Uncharacterized protein</fullName>
    </submittedName>
</protein>
<reference evidence="2 3" key="1">
    <citation type="journal article" date="2014" name="PLoS Genet.">
        <title>Analysis of the Phlebiopsis gigantea genome, transcriptome and secretome provides insight into its pioneer colonization strategies of wood.</title>
        <authorList>
            <person name="Hori C."/>
            <person name="Ishida T."/>
            <person name="Igarashi K."/>
            <person name="Samejima M."/>
            <person name="Suzuki H."/>
            <person name="Master E."/>
            <person name="Ferreira P."/>
            <person name="Ruiz-Duenas F.J."/>
            <person name="Held B."/>
            <person name="Canessa P."/>
            <person name="Larrondo L.F."/>
            <person name="Schmoll M."/>
            <person name="Druzhinina I.S."/>
            <person name="Kubicek C.P."/>
            <person name="Gaskell J.A."/>
            <person name="Kersten P."/>
            <person name="St John F."/>
            <person name="Glasner J."/>
            <person name="Sabat G."/>
            <person name="Splinter BonDurant S."/>
            <person name="Syed K."/>
            <person name="Yadav J."/>
            <person name="Mgbeahuruike A.C."/>
            <person name="Kovalchuk A."/>
            <person name="Asiegbu F.O."/>
            <person name="Lackner G."/>
            <person name="Hoffmeister D."/>
            <person name="Rencoret J."/>
            <person name="Gutierrez A."/>
            <person name="Sun H."/>
            <person name="Lindquist E."/>
            <person name="Barry K."/>
            <person name="Riley R."/>
            <person name="Grigoriev I.V."/>
            <person name="Henrissat B."/>
            <person name="Kues U."/>
            <person name="Berka R.M."/>
            <person name="Martinez A.T."/>
            <person name="Covert S.F."/>
            <person name="Blanchette R.A."/>
            <person name="Cullen D."/>
        </authorList>
    </citation>
    <scope>NUCLEOTIDE SEQUENCE [LARGE SCALE GENOMIC DNA]</scope>
    <source>
        <strain evidence="2 3">11061_1 CR5-6</strain>
    </source>
</reference>
<accession>A0A0C3S179</accession>
<evidence type="ECO:0000256" key="1">
    <source>
        <dbReference type="SAM" id="MobiDB-lite"/>
    </source>
</evidence>
<gene>
    <name evidence="2" type="ORF">PHLGIDRAFT_17376</name>
</gene>
<feature type="non-terminal residue" evidence="2">
    <location>
        <position position="107"/>
    </location>
</feature>
<feature type="compositionally biased region" description="Basic and acidic residues" evidence="1">
    <location>
        <begin position="98"/>
        <end position="107"/>
    </location>
</feature>
<feature type="region of interest" description="Disordered" evidence="1">
    <location>
        <begin position="1"/>
        <end position="107"/>
    </location>
</feature>
<keyword evidence="3" id="KW-1185">Reference proteome</keyword>
<proteinExistence type="predicted"/>
<evidence type="ECO:0000313" key="2">
    <source>
        <dbReference type="EMBL" id="KIP01190.1"/>
    </source>
</evidence>
<dbReference type="HOGENOM" id="CLU_2216195_0_0_1"/>
<dbReference type="AlphaFoldDB" id="A0A0C3S179"/>